<sequence length="220" mass="25280">MARMADVRRQKQVDEGNYAPPHATLVFNDQTKKDIGFKARMKTLKKKLILEKRSMMMALMRVNLRYDVIVNNMDVTFNAYITNARCKHLIYMLEDIRMTLMKRIVLKKAMMQNADDNIHSRLSLADQGNIEERIPMILKKSGKLTGYVRSTYHKVGDNKKGCPNKANLVKNPLAQVAQATQVEKRTKRRQRKHPVELVNKVRGREGGSNKGKGRGASTRR</sequence>
<dbReference type="EMBL" id="JAKOGI010000073">
    <property type="protein sequence ID" value="KAJ8445665.1"/>
    <property type="molecule type" value="Genomic_DNA"/>
</dbReference>
<protein>
    <submittedName>
        <fullName evidence="2">Uncharacterized protein</fullName>
    </submittedName>
</protein>
<name>A0A9Q1QMM3_9CARY</name>
<proteinExistence type="predicted"/>
<gene>
    <name evidence="2" type="ORF">Cgig2_007141</name>
</gene>
<organism evidence="2 3">
    <name type="scientific">Carnegiea gigantea</name>
    <dbReference type="NCBI Taxonomy" id="171969"/>
    <lineage>
        <taxon>Eukaryota</taxon>
        <taxon>Viridiplantae</taxon>
        <taxon>Streptophyta</taxon>
        <taxon>Embryophyta</taxon>
        <taxon>Tracheophyta</taxon>
        <taxon>Spermatophyta</taxon>
        <taxon>Magnoliopsida</taxon>
        <taxon>eudicotyledons</taxon>
        <taxon>Gunneridae</taxon>
        <taxon>Pentapetalae</taxon>
        <taxon>Caryophyllales</taxon>
        <taxon>Cactineae</taxon>
        <taxon>Cactaceae</taxon>
        <taxon>Cactoideae</taxon>
        <taxon>Echinocereeae</taxon>
        <taxon>Carnegiea</taxon>
    </lineage>
</organism>
<feature type="region of interest" description="Disordered" evidence="1">
    <location>
        <begin position="181"/>
        <end position="220"/>
    </location>
</feature>
<keyword evidence="3" id="KW-1185">Reference proteome</keyword>
<reference evidence="2" key="1">
    <citation type="submission" date="2022-04" db="EMBL/GenBank/DDBJ databases">
        <title>Carnegiea gigantea Genome sequencing and assembly v2.</title>
        <authorList>
            <person name="Copetti D."/>
            <person name="Sanderson M.J."/>
            <person name="Burquez A."/>
            <person name="Wojciechowski M.F."/>
        </authorList>
    </citation>
    <scope>NUCLEOTIDE SEQUENCE</scope>
    <source>
        <strain evidence="2">SGP5-SGP5p</strain>
        <tissue evidence="2">Aerial part</tissue>
    </source>
</reference>
<evidence type="ECO:0000256" key="1">
    <source>
        <dbReference type="SAM" id="MobiDB-lite"/>
    </source>
</evidence>
<dbReference type="AlphaFoldDB" id="A0A9Q1QMM3"/>
<evidence type="ECO:0000313" key="2">
    <source>
        <dbReference type="EMBL" id="KAJ8445665.1"/>
    </source>
</evidence>
<dbReference type="Proteomes" id="UP001153076">
    <property type="component" value="Unassembled WGS sequence"/>
</dbReference>
<feature type="compositionally biased region" description="Basic residues" evidence="1">
    <location>
        <begin position="211"/>
        <end position="220"/>
    </location>
</feature>
<evidence type="ECO:0000313" key="3">
    <source>
        <dbReference type="Proteomes" id="UP001153076"/>
    </source>
</evidence>
<accession>A0A9Q1QMM3</accession>
<comment type="caution">
    <text evidence="2">The sequence shown here is derived from an EMBL/GenBank/DDBJ whole genome shotgun (WGS) entry which is preliminary data.</text>
</comment>